<organism evidence="1 2">
    <name type="scientific">Phormidesmis priestleyi</name>
    <dbReference type="NCBI Taxonomy" id="268141"/>
    <lineage>
        <taxon>Bacteria</taxon>
        <taxon>Bacillati</taxon>
        <taxon>Cyanobacteriota</taxon>
        <taxon>Cyanophyceae</taxon>
        <taxon>Leptolyngbyales</taxon>
        <taxon>Leptolyngbyaceae</taxon>
        <taxon>Phormidesmis</taxon>
    </lineage>
</organism>
<comment type="caution">
    <text evidence="1">The sequence shown here is derived from an EMBL/GenBank/DDBJ whole genome shotgun (WGS) entry which is preliminary data.</text>
</comment>
<reference evidence="1 2" key="2">
    <citation type="submission" date="2018-06" db="EMBL/GenBank/DDBJ databases">
        <title>Metagenomic assembly of (sub)arctic Cyanobacteria and their associated microbiome from non-axenic cultures.</title>
        <authorList>
            <person name="Baurain D."/>
        </authorList>
    </citation>
    <scope>NUCLEOTIDE SEQUENCE [LARGE SCALE GENOMIC DNA]</scope>
    <source>
        <strain evidence="1">ULC027bin1</strain>
    </source>
</reference>
<evidence type="ECO:0000313" key="2">
    <source>
        <dbReference type="Proteomes" id="UP000249794"/>
    </source>
</evidence>
<reference evidence="2" key="1">
    <citation type="submission" date="2018-04" db="EMBL/GenBank/DDBJ databases">
        <authorList>
            <person name="Cornet L."/>
        </authorList>
    </citation>
    <scope>NUCLEOTIDE SEQUENCE [LARGE SCALE GENOMIC DNA]</scope>
</reference>
<evidence type="ECO:0008006" key="3">
    <source>
        <dbReference type="Google" id="ProtNLM"/>
    </source>
</evidence>
<sequence>MPKYTPQSTQSFLLSDSAMQAASYSTYKNFQPQLSIGSSELQAWKQRIIHFQNHLQIAPIDQQGDLFQVAQSTDDEASNETPNEVVNTLDPFSLRRQNTEFWRWRFDDVGVAAMYFVIDYAAGTDGDKLLLYVGETVKCNQRWKGEHDCKRYLLNYRQAHYEHGLNSELGIAFWPHAPAARQPRQTLESGLIYRWRSPFNKENWRFWNTPFVSGKESGL</sequence>
<protein>
    <recommendedName>
        <fullName evidence="3">GIY-YIG domain-containing protein</fullName>
    </recommendedName>
</protein>
<name>A0A2W4XFP3_9CYAN</name>
<dbReference type="Proteomes" id="UP000249794">
    <property type="component" value="Unassembled WGS sequence"/>
</dbReference>
<evidence type="ECO:0000313" key="1">
    <source>
        <dbReference type="EMBL" id="PZO56083.1"/>
    </source>
</evidence>
<gene>
    <name evidence="1" type="ORF">DCF15_09520</name>
</gene>
<proteinExistence type="predicted"/>
<dbReference type="EMBL" id="QBMP01000081">
    <property type="protein sequence ID" value="PZO56083.1"/>
    <property type="molecule type" value="Genomic_DNA"/>
</dbReference>
<accession>A0A2W4XFP3</accession>
<dbReference type="AlphaFoldDB" id="A0A2W4XFP3"/>